<keyword evidence="2" id="KW-1185">Reference proteome</keyword>
<dbReference type="EMBL" id="CP003179">
    <property type="protein sequence ID" value="AEW04496.1"/>
    <property type="molecule type" value="Genomic_DNA"/>
</dbReference>
<dbReference type="InterPro" id="IPR008912">
    <property type="entry name" value="Uncharacterised_CoxE"/>
</dbReference>
<dbReference type="SUPFAM" id="SSF53300">
    <property type="entry name" value="vWA-like"/>
    <property type="match status" value="1"/>
</dbReference>
<accession>G8TTB6</accession>
<dbReference type="STRING" id="679936.Sulac_0996"/>
<organism evidence="1 2">
    <name type="scientific">Sulfobacillus acidophilus (strain ATCC 700253 / DSM 10332 / NAL)</name>
    <dbReference type="NCBI Taxonomy" id="679936"/>
    <lineage>
        <taxon>Bacteria</taxon>
        <taxon>Bacillati</taxon>
        <taxon>Bacillota</taxon>
        <taxon>Clostridia</taxon>
        <taxon>Eubacteriales</taxon>
        <taxon>Clostridiales Family XVII. Incertae Sedis</taxon>
        <taxon>Sulfobacillus</taxon>
    </lineage>
</organism>
<dbReference type="HOGENOM" id="CLU_1004456_0_0_9"/>
<dbReference type="AlphaFoldDB" id="G8TTB6"/>
<evidence type="ECO:0000313" key="1">
    <source>
        <dbReference type="EMBL" id="AEW04496.1"/>
    </source>
</evidence>
<sequence length="277" mass="31422">MVYLAEKLGRPLLVEGPAGVGKTRWRGRLPTPYHPDYGSWTQRLFIRWQTVGFSQNPPTGFRIDWPRTIRLGFRHAGEVVRFEHAHLRPRLPSVLWVIDVSGSMRTYTPFFLGLAWHLARVGTPVHALLSATESLWVTPLLRRWRPGQGPWAHPGVLGGGTRLGQALERVVRDFGSHIDGSTIVVIVSDGFDTGKLDILHRHLAWIRQRARIIWMNPLLSVPGYIPQSQALQVALPLVTEHVGIWGTIRRGFDIVKANLIDEVRCLFIFYCHIIIGH</sequence>
<dbReference type="PANTHER" id="PTHR39338:SF6">
    <property type="entry name" value="BLL5662 PROTEIN"/>
    <property type="match status" value="1"/>
</dbReference>
<name>G8TTB6_SULAD</name>
<dbReference type="Pfam" id="PF05762">
    <property type="entry name" value="VWA_CoxE"/>
    <property type="match status" value="1"/>
</dbReference>
<reference evidence="1 2" key="2">
    <citation type="journal article" date="2012" name="Stand. Genomic Sci.">
        <title>Complete genome sequence of the moderately thermophilic mineral-sulfide-oxidizing firmicute Sulfobacillus acidophilus type strain (NAL(T)).</title>
        <authorList>
            <person name="Anderson I."/>
            <person name="Chertkov O."/>
            <person name="Chen A."/>
            <person name="Saunders E."/>
            <person name="Lapidus A."/>
            <person name="Nolan M."/>
            <person name="Lucas S."/>
            <person name="Hammon N."/>
            <person name="Deshpande S."/>
            <person name="Cheng J.F."/>
            <person name="Han C."/>
            <person name="Tapia R."/>
            <person name="Goodwin L.A."/>
            <person name="Pitluck S."/>
            <person name="Liolios K."/>
            <person name="Pagani I."/>
            <person name="Ivanova N."/>
            <person name="Mikhailova N."/>
            <person name="Pati A."/>
            <person name="Palaniappan K."/>
            <person name="Land M."/>
            <person name="Pan C."/>
            <person name="Rohde M."/>
            <person name="Pukall R."/>
            <person name="Goker M."/>
            <person name="Detter J.C."/>
            <person name="Woyke T."/>
            <person name="Bristow J."/>
            <person name="Eisen J.A."/>
            <person name="Markowitz V."/>
            <person name="Hugenholtz P."/>
            <person name="Kyrpides N.C."/>
            <person name="Klenk H.P."/>
            <person name="Mavromatis K."/>
        </authorList>
    </citation>
    <scope>NUCLEOTIDE SEQUENCE [LARGE SCALE GENOMIC DNA]</scope>
    <source>
        <strain evidence="2">ATCC 700253 / DSM 10332 / NAL</strain>
    </source>
</reference>
<dbReference type="Proteomes" id="UP000005439">
    <property type="component" value="Chromosome"/>
</dbReference>
<proteinExistence type="predicted"/>
<protein>
    <submittedName>
        <fullName evidence="1">VWA containing CoxE family protein</fullName>
    </submittedName>
</protein>
<gene>
    <name evidence="1" type="ordered locus">Sulac_0996</name>
</gene>
<dbReference type="InterPro" id="IPR036465">
    <property type="entry name" value="vWFA_dom_sf"/>
</dbReference>
<dbReference type="KEGG" id="sap:Sulac_0996"/>
<reference evidence="2" key="1">
    <citation type="submission" date="2011-12" db="EMBL/GenBank/DDBJ databases">
        <title>The complete genome of chromosome of Sulfobacillus acidophilus DSM 10332.</title>
        <authorList>
            <person name="Lucas S."/>
            <person name="Han J."/>
            <person name="Lapidus A."/>
            <person name="Bruce D."/>
            <person name="Goodwin L."/>
            <person name="Pitluck S."/>
            <person name="Peters L."/>
            <person name="Kyrpides N."/>
            <person name="Mavromatis K."/>
            <person name="Ivanova N."/>
            <person name="Mikhailova N."/>
            <person name="Chertkov O."/>
            <person name="Saunders E."/>
            <person name="Detter J.C."/>
            <person name="Tapia R."/>
            <person name="Han C."/>
            <person name="Land M."/>
            <person name="Hauser L."/>
            <person name="Markowitz V."/>
            <person name="Cheng J.-F."/>
            <person name="Hugenholtz P."/>
            <person name="Woyke T."/>
            <person name="Wu D."/>
            <person name="Pukall R."/>
            <person name="Gehrich-Schroeter G."/>
            <person name="Schneider S."/>
            <person name="Klenk H.-P."/>
            <person name="Eisen J.A."/>
        </authorList>
    </citation>
    <scope>NUCLEOTIDE SEQUENCE [LARGE SCALE GENOMIC DNA]</scope>
    <source>
        <strain evidence="2">ATCC 700253 / DSM 10332 / NAL</strain>
    </source>
</reference>
<dbReference type="PANTHER" id="PTHR39338">
    <property type="entry name" value="BLL5662 PROTEIN-RELATED"/>
    <property type="match status" value="1"/>
</dbReference>
<evidence type="ECO:0000313" key="2">
    <source>
        <dbReference type="Proteomes" id="UP000005439"/>
    </source>
</evidence>
<dbReference type="PATRIC" id="fig|679936.5.peg.1055"/>